<comment type="caution">
    <text evidence="1">The sequence shown here is derived from an EMBL/GenBank/DDBJ whole genome shotgun (WGS) entry which is preliminary data.</text>
</comment>
<gene>
    <name evidence="1" type="ORF">FA95DRAFT_1216494</name>
</gene>
<dbReference type="Proteomes" id="UP000814033">
    <property type="component" value="Unassembled WGS sequence"/>
</dbReference>
<organism evidence="1 2">
    <name type="scientific">Auriscalpium vulgare</name>
    <dbReference type="NCBI Taxonomy" id="40419"/>
    <lineage>
        <taxon>Eukaryota</taxon>
        <taxon>Fungi</taxon>
        <taxon>Dikarya</taxon>
        <taxon>Basidiomycota</taxon>
        <taxon>Agaricomycotina</taxon>
        <taxon>Agaricomycetes</taxon>
        <taxon>Russulales</taxon>
        <taxon>Auriscalpiaceae</taxon>
        <taxon>Auriscalpium</taxon>
    </lineage>
</organism>
<evidence type="ECO:0000313" key="2">
    <source>
        <dbReference type="Proteomes" id="UP000814033"/>
    </source>
</evidence>
<dbReference type="EMBL" id="MU276487">
    <property type="protein sequence ID" value="KAI0038490.1"/>
    <property type="molecule type" value="Genomic_DNA"/>
</dbReference>
<reference evidence="1" key="1">
    <citation type="submission" date="2021-02" db="EMBL/GenBank/DDBJ databases">
        <authorList>
            <consortium name="DOE Joint Genome Institute"/>
            <person name="Ahrendt S."/>
            <person name="Looney B.P."/>
            <person name="Miyauchi S."/>
            <person name="Morin E."/>
            <person name="Drula E."/>
            <person name="Courty P.E."/>
            <person name="Chicoki N."/>
            <person name="Fauchery L."/>
            <person name="Kohler A."/>
            <person name="Kuo A."/>
            <person name="Labutti K."/>
            <person name="Pangilinan J."/>
            <person name="Lipzen A."/>
            <person name="Riley R."/>
            <person name="Andreopoulos W."/>
            <person name="He G."/>
            <person name="Johnson J."/>
            <person name="Barry K.W."/>
            <person name="Grigoriev I.V."/>
            <person name="Nagy L."/>
            <person name="Hibbett D."/>
            <person name="Henrissat B."/>
            <person name="Matheny P.B."/>
            <person name="Labbe J."/>
            <person name="Martin F."/>
        </authorList>
    </citation>
    <scope>NUCLEOTIDE SEQUENCE</scope>
    <source>
        <strain evidence="1">FP105234-sp</strain>
    </source>
</reference>
<sequence>MSQYIPSEYERIAYYNGIAEDDHPVLVYRSDYATNPFPTPTGRYGHIPVKSARGVHDTALNPVWDSVAPEIVELITMEKIACSSVGAVRFFTHPTEEARDEGRLGPVVVWLGVDPGSTSPDAAHEISQRILALLGKYGVNDAVVEWREAVLQRLGGPPLMAHADSADFTHHVRRFLTALLGIPLATQGMEKDDAQGTLTLWFHENKDMNGNPSDKVYGVSNCHVLRKNSNIDYEHKGGAPKDYVRVCGVRRFQRGLDEIKAALSVHAVLATAYTELIDKMEKQENSNRAIIAKNRRLLDDENEAIRELDALHKEASKYWSDITLHRDIGYVQHAKAIKVDVDGGTRYTSDWGAFLAIEAKVRDQFEGNVVDIGSKFNPQQLMSLFYPRGGGVTTFKYSLDRKVRIVGCCTKEELDNPTEFNSEGKRIFTVAKDGNSTDFTVGQYAGLVTWIRNLTGNWSKELAIYNHDLRKADVFSDRGDSGSLFWRAKDGQGYIVGQLHAGDNKGGVSRNHVSYCTPGWYLLEQIKERFPDADFYRTAW</sequence>
<accession>A0ACB8R408</accession>
<keyword evidence="2" id="KW-1185">Reference proteome</keyword>
<proteinExistence type="predicted"/>
<name>A0ACB8R408_9AGAM</name>
<evidence type="ECO:0000313" key="1">
    <source>
        <dbReference type="EMBL" id="KAI0038490.1"/>
    </source>
</evidence>
<protein>
    <submittedName>
        <fullName evidence="1">Uncharacterized protein</fullName>
    </submittedName>
</protein>
<reference evidence="1" key="2">
    <citation type="journal article" date="2022" name="New Phytol.">
        <title>Evolutionary transition to the ectomycorrhizal habit in the genomes of a hyperdiverse lineage of mushroom-forming fungi.</title>
        <authorList>
            <person name="Looney B."/>
            <person name="Miyauchi S."/>
            <person name="Morin E."/>
            <person name="Drula E."/>
            <person name="Courty P.E."/>
            <person name="Kohler A."/>
            <person name="Kuo A."/>
            <person name="LaButti K."/>
            <person name="Pangilinan J."/>
            <person name="Lipzen A."/>
            <person name="Riley R."/>
            <person name="Andreopoulos W."/>
            <person name="He G."/>
            <person name="Johnson J."/>
            <person name="Nolan M."/>
            <person name="Tritt A."/>
            <person name="Barry K.W."/>
            <person name="Grigoriev I.V."/>
            <person name="Nagy L.G."/>
            <person name="Hibbett D."/>
            <person name="Henrissat B."/>
            <person name="Matheny P.B."/>
            <person name="Labbe J."/>
            <person name="Martin F.M."/>
        </authorList>
    </citation>
    <scope>NUCLEOTIDE SEQUENCE</scope>
    <source>
        <strain evidence="1">FP105234-sp</strain>
    </source>
</reference>